<comment type="similarity">
    <text evidence="1 3">Belongs to the pirin family.</text>
</comment>
<evidence type="ECO:0000256" key="1">
    <source>
        <dbReference type="ARBA" id="ARBA00008416"/>
    </source>
</evidence>
<evidence type="ECO:0000256" key="3">
    <source>
        <dbReference type="RuleBase" id="RU003457"/>
    </source>
</evidence>
<dbReference type="PANTHER" id="PTHR43212">
    <property type="entry name" value="QUERCETIN 2,3-DIOXYGENASE"/>
    <property type="match status" value="1"/>
</dbReference>
<evidence type="ECO:0000259" key="5">
    <source>
        <dbReference type="Pfam" id="PF17954"/>
    </source>
</evidence>
<evidence type="ECO:0000313" key="6">
    <source>
        <dbReference type="EMBL" id="GCD78100.1"/>
    </source>
</evidence>
<comment type="caution">
    <text evidence="6">The sequence shown here is derived from an EMBL/GenBank/DDBJ whole genome shotgun (WGS) entry which is preliminary data.</text>
</comment>
<evidence type="ECO:0000259" key="4">
    <source>
        <dbReference type="Pfam" id="PF02678"/>
    </source>
</evidence>
<dbReference type="PANTHER" id="PTHR43212:SF3">
    <property type="entry name" value="QUERCETIN 2,3-DIOXYGENASE"/>
    <property type="match status" value="1"/>
</dbReference>
<dbReference type="Pfam" id="PF02678">
    <property type="entry name" value="Pirin"/>
    <property type="match status" value="1"/>
</dbReference>
<reference evidence="6 7" key="1">
    <citation type="submission" date="2018-11" db="EMBL/GenBank/DDBJ databases">
        <title>Schleiferia aggregans sp. nov., a moderately thermophilic heterotrophic bacterium isolated from microbial mats at a terrestrial hot spring.</title>
        <authorList>
            <person name="Iino T."/>
            <person name="Ohkuma M."/>
            <person name="Haruta S."/>
        </authorList>
    </citation>
    <scope>NUCLEOTIDE SEQUENCE [LARGE SCALE GENOMIC DNA]</scope>
    <source>
        <strain evidence="6 7">LA</strain>
    </source>
</reference>
<dbReference type="Pfam" id="PF17954">
    <property type="entry name" value="Pirin_C_2"/>
    <property type="match status" value="1"/>
</dbReference>
<dbReference type="Gene3D" id="2.60.120.10">
    <property type="entry name" value="Jelly Rolls"/>
    <property type="match status" value="2"/>
</dbReference>
<dbReference type="InterPro" id="IPR014710">
    <property type="entry name" value="RmlC-like_jellyroll"/>
</dbReference>
<dbReference type="InterPro" id="IPR011051">
    <property type="entry name" value="RmlC_Cupin_sf"/>
</dbReference>
<dbReference type="OrthoDB" id="321327at2"/>
<dbReference type="Proteomes" id="UP000286715">
    <property type="component" value="Unassembled WGS sequence"/>
</dbReference>
<dbReference type="InterPro" id="IPR012093">
    <property type="entry name" value="Pirin"/>
</dbReference>
<keyword evidence="7" id="KW-1185">Reference proteome</keyword>
<dbReference type="InterPro" id="IPR003829">
    <property type="entry name" value="Pirin_N_dom"/>
</dbReference>
<feature type="domain" description="Quercetin 2,3-dioxygenase C-terminal cupin" evidence="5">
    <location>
        <begin position="146"/>
        <end position="234"/>
    </location>
</feature>
<dbReference type="CDD" id="cd02910">
    <property type="entry name" value="cupin_Yhhw_N"/>
    <property type="match status" value="1"/>
</dbReference>
<evidence type="ECO:0008006" key="8">
    <source>
        <dbReference type="Google" id="ProtNLM"/>
    </source>
</evidence>
<dbReference type="GO" id="GO:0046872">
    <property type="term" value="F:metal ion binding"/>
    <property type="evidence" value="ECO:0007669"/>
    <property type="project" value="UniProtKB-KW"/>
</dbReference>
<name>A0A401XM61_9FLAO</name>
<accession>A0A401XM61</accession>
<proteinExistence type="inferred from homology"/>
<feature type="binding site" evidence="2">
    <location>
        <position position="102"/>
    </location>
    <ligand>
        <name>Fe cation</name>
        <dbReference type="ChEBI" id="CHEBI:24875"/>
    </ligand>
</feature>
<feature type="domain" description="Pirin N-terminal" evidence="4">
    <location>
        <begin position="13"/>
        <end position="119"/>
    </location>
</feature>
<gene>
    <name evidence="6" type="ORF">JCM31826_15820</name>
</gene>
<comment type="cofactor">
    <cofactor evidence="2">
        <name>Fe cation</name>
        <dbReference type="ChEBI" id="CHEBI:24875"/>
    </cofactor>
    <text evidence="2">Binds 1 Fe cation per subunit.</text>
</comment>
<evidence type="ECO:0000313" key="7">
    <source>
        <dbReference type="Proteomes" id="UP000286715"/>
    </source>
</evidence>
<dbReference type="PIRSF" id="PIRSF006232">
    <property type="entry name" value="Pirin"/>
    <property type="match status" value="1"/>
</dbReference>
<dbReference type="AlphaFoldDB" id="A0A401XM61"/>
<protein>
    <recommendedName>
        <fullName evidence="8">Pirin family protein</fullName>
    </recommendedName>
</protein>
<feature type="binding site" evidence="2">
    <location>
        <position position="58"/>
    </location>
    <ligand>
        <name>Fe cation</name>
        <dbReference type="ChEBI" id="CHEBI:24875"/>
    </ligand>
</feature>
<dbReference type="EMBL" id="BHZE01000016">
    <property type="protein sequence ID" value="GCD78100.1"/>
    <property type="molecule type" value="Genomic_DNA"/>
</dbReference>
<dbReference type="RefSeq" id="WP_124398162.1">
    <property type="nucleotide sequence ID" value="NZ_BHZE01000016.1"/>
</dbReference>
<keyword evidence="2" id="KW-0408">Iron</keyword>
<sequence>MKINILKSENRGKADLGWLKTRYSFSFSNYFNPSRMHFGMLRVLNDDHIAGGMGFGMHPHDNMEIITIPTAGGLRHRDSMGNSATVHAGEVQVMSAGKGIYHSEVNPYHEPVELFQIWIFPDKDNVEPRYDQKAYTEMLHPGEWTLIVGPQGASDEALWIHQNAYLSLLKGTDTALTTEYRPFTEGQGLYLMVIEGSATVEGMPLSRRDSIEVTEFEKLQLEIAPNTQLLAIEVPMR</sequence>
<evidence type="ECO:0000256" key="2">
    <source>
        <dbReference type="PIRSR" id="PIRSR006232-1"/>
    </source>
</evidence>
<dbReference type="InterPro" id="IPR041602">
    <property type="entry name" value="Quercetinase_C"/>
</dbReference>
<feature type="binding site" evidence="2">
    <location>
        <position position="60"/>
    </location>
    <ligand>
        <name>Fe cation</name>
        <dbReference type="ChEBI" id="CHEBI:24875"/>
    </ligand>
</feature>
<feature type="binding site" evidence="2">
    <location>
        <position position="104"/>
    </location>
    <ligand>
        <name>Fe cation</name>
        <dbReference type="ChEBI" id="CHEBI:24875"/>
    </ligand>
</feature>
<organism evidence="6 7">
    <name type="scientific">Thermaurantimonas aggregans</name>
    <dbReference type="NCBI Taxonomy" id="2173829"/>
    <lineage>
        <taxon>Bacteria</taxon>
        <taxon>Pseudomonadati</taxon>
        <taxon>Bacteroidota</taxon>
        <taxon>Flavobacteriia</taxon>
        <taxon>Flavobacteriales</taxon>
        <taxon>Schleiferiaceae</taxon>
        <taxon>Thermaurantimonas</taxon>
    </lineage>
</organism>
<keyword evidence="2" id="KW-0479">Metal-binding</keyword>
<dbReference type="SUPFAM" id="SSF51182">
    <property type="entry name" value="RmlC-like cupins"/>
    <property type="match status" value="1"/>
</dbReference>